<comment type="subcellular location">
    <subcellularLocation>
        <location evidence="1">Nucleus</location>
    </subcellularLocation>
</comment>
<evidence type="ECO:0000256" key="2">
    <source>
        <dbReference type="ARBA" id="ARBA00023242"/>
    </source>
</evidence>
<dbReference type="Proteomes" id="UP000072874">
    <property type="component" value="Chromosome 10"/>
</dbReference>
<evidence type="ECO:0000313" key="5">
    <source>
        <dbReference type="EMBL" id="VTZ79054.1"/>
    </source>
</evidence>
<organism evidence="5 6">
    <name type="scientific">Plasmodium yoelii</name>
    <dbReference type="NCBI Taxonomy" id="5861"/>
    <lineage>
        <taxon>Eukaryota</taxon>
        <taxon>Sar</taxon>
        <taxon>Alveolata</taxon>
        <taxon>Apicomplexa</taxon>
        <taxon>Aconoidasida</taxon>
        <taxon>Haemosporida</taxon>
        <taxon>Plasmodiidae</taxon>
        <taxon>Plasmodium</taxon>
        <taxon>Plasmodium (Vinckeia)</taxon>
    </lineage>
</organism>
<dbReference type="PANTHER" id="PTHR13489">
    <property type="entry name" value="MINI-CHROMOSOME MAINTENANCE COMPLEX-BINDING PROTEIN"/>
    <property type="match status" value="1"/>
</dbReference>
<evidence type="ECO:0000313" key="7">
    <source>
        <dbReference type="Proteomes" id="UP000072904"/>
    </source>
</evidence>
<dbReference type="GO" id="GO:0005634">
    <property type="term" value="C:nucleus"/>
    <property type="evidence" value="ECO:0007669"/>
    <property type="project" value="UniProtKB-SubCell"/>
</dbReference>
<dbReference type="VEuPathDB" id="PlasmoDB:PY00426"/>
<accession>A0A078KFF2</accession>
<gene>
    <name evidence="5" type="ORF">PY17X_1032900</name>
    <name evidence="4" type="ORF">PYYM_1032600</name>
</gene>
<reference evidence="6 7" key="1">
    <citation type="journal article" date="2014" name="BMC Biol.">
        <title>A comprehensive evaluation of rodent malaria parasite genomes and gene expression.</title>
        <authorList>
            <person name="Otto T.D."/>
            <person name="Bohme U."/>
            <person name="Jackson A.P."/>
            <person name="Hunt M."/>
            <person name="Franke-Fayard B."/>
            <person name="Hoeijmakers W.A."/>
            <person name="Religa A.A."/>
            <person name="Robertson L."/>
            <person name="Sanders M."/>
            <person name="Ogun S.A."/>
            <person name="Cunningham D."/>
            <person name="Erhart A."/>
            <person name="Billker O."/>
            <person name="Khan S.M."/>
            <person name="Stunnenberg H.G."/>
            <person name="Langhorne J."/>
            <person name="Holder A.A."/>
            <person name="Waters A.P."/>
            <person name="Newbold C.I."/>
            <person name="Pain A."/>
            <person name="Berriman M."/>
            <person name="Janse C.J."/>
        </authorList>
    </citation>
    <scope>NUCLEOTIDE SEQUENCE [LARGE SCALE GENOMIC DNA]</scope>
    <source>
        <strain evidence="5 6">17X</strain>
        <strain evidence="4 7">YM</strain>
    </source>
</reference>
<dbReference type="VEuPathDB" id="PlasmoDB:Py17XNL_001002364"/>
<dbReference type="InterPro" id="IPR027417">
    <property type="entry name" value="P-loop_NTPase"/>
</dbReference>
<dbReference type="VEuPathDB" id="PlasmoDB:PYYM_1032600"/>
<sequence>MNVLNQIDTFFLDYTKTKGIKKIDSDWDEGIIVNRYIELGNGISKSLNDDKKNTEQCEEKKEQKICNLTNEKPSDENKKIDSKNDISETLIKEKGNNSLPNNNTVDNCVCINSFPDLNELKDATLVRWTCMVQQIISPECYLGIYKLRNKKTGEIILKSSKYRDYIDMDDNWEVIEENEKKNAIGEYYESSYDKYNDITEQADKDNANENNKSANNCRIKTEINKMDNENKTDNNKFDQNCDEVIIGKENEEDYTKNDKKDIMFYDNYNNFTKYWNRYLFLCTNIPGSKGSWCKNLYEYTSYLSNSEFFLKNPNNYEQNDNKNSDPIGHSCKLVHTSESKLIKSSDNIKNEKGNTCPNPSENDLKSNVNNDISNSLLKTEQTQNETVKEEKDKEFITSKKMRCIVKIYDANSQYNGKNVEGFLKLNDIIEIIGIFRKHQIKDYEDYQKNLNYYFSHDQNFLKYPCIHVFRYTKINVFNPINNCILFKNDLTNILESGPFNNINDLRKHLIIYISTHFSNDLLVAHYIFFYLCASYINESKLKLGKFSLSIFNLLTKNISSDKTYQKNSNSLSNDQKDLNYVKRDITKSEEPLKNTIKQIPNIQNINNDGKALANNIININNMFINLVPLYRYIPLSLSKLNSDYLSSVMNNDSGELKKGKLQLANNTYIAFDECLLDVGNLNSIGIKNFHCIESLITSQELPYIFNTDITFETQNNILILSKKKSMFYNYIDISVPILQKEREPLDTCNVEKESSLSEASKIETSKNIEVDNLKTTQKNDIGMDQNESNNDENVSKFISFSNDFKNTYENYKPNENELMQFRRYINYILSKNHSAKITTDIQNYITDYFVTLRQTNKSINQFILNTWICMSRIFAFSDGSDEITKDHWNYIMDLEEERRVRMDNLDRIYV</sequence>
<dbReference type="AlphaFoldDB" id="A0A078KFF2"/>
<dbReference type="Gene3D" id="3.40.50.300">
    <property type="entry name" value="P-loop containing nucleotide triphosphate hydrolases"/>
    <property type="match status" value="1"/>
</dbReference>
<feature type="compositionally biased region" description="Polar residues" evidence="3">
    <location>
        <begin position="353"/>
        <end position="367"/>
    </location>
</feature>
<dbReference type="GeneID" id="3789523"/>
<dbReference type="VEuPathDB" id="PlasmoDB:PY17X_1032900"/>
<dbReference type="InterPro" id="IPR019140">
    <property type="entry name" value="MCM_complex-bd"/>
</dbReference>
<dbReference type="GO" id="GO:0006261">
    <property type="term" value="P:DNA-templated DNA replication"/>
    <property type="evidence" value="ECO:0007669"/>
    <property type="project" value="TreeGrafter"/>
</dbReference>
<evidence type="ECO:0000313" key="6">
    <source>
        <dbReference type="Proteomes" id="UP000072874"/>
    </source>
</evidence>
<dbReference type="PANTHER" id="PTHR13489:SF0">
    <property type="entry name" value="MINI-CHROMOSOME MAINTENANCE COMPLEX-BINDING PROTEIN"/>
    <property type="match status" value="1"/>
</dbReference>
<keyword evidence="2" id="KW-0539">Nucleus</keyword>
<protein>
    <submittedName>
        <fullName evidence="5">Mini-chromosome maintenance complex-binding protein, putative</fullName>
    </submittedName>
</protein>
<name>A0A078KFF2_PLAYE</name>
<evidence type="ECO:0000256" key="1">
    <source>
        <dbReference type="ARBA" id="ARBA00004123"/>
    </source>
</evidence>
<dbReference type="EMBL" id="LK934638">
    <property type="protein sequence ID" value="CDU85159.1"/>
    <property type="molecule type" value="Genomic_DNA"/>
</dbReference>
<dbReference type="EMBL" id="LM993664">
    <property type="protein sequence ID" value="VTZ79054.1"/>
    <property type="molecule type" value="Genomic_DNA"/>
</dbReference>
<dbReference type="OrthoDB" id="329666at2759"/>
<dbReference type="Proteomes" id="UP000072904">
    <property type="component" value="Chromosome 10"/>
</dbReference>
<evidence type="ECO:0000256" key="3">
    <source>
        <dbReference type="SAM" id="MobiDB-lite"/>
    </source>
</evidence>
<evidence type="ECO:0000313" key="4">
    <source>
        <dbReference type="EMBL" id="CDU85159.1"/>
    </source>
</evidence>
<dbReference type="GO" id="GO:0003682">
    <property type="term" value="F:chromatin binding"/>
    <property type="evidence" value="ECO:0007669"/>
    <property type="project" value="TreeGrafter"/>
</dbReference>
<dbReference type="OMA" id="CMVQQII"/>
<dbReference type="RefSeq" id="XP_724198.1">
    <property type="nucleotide sequence ID" value="XM_719105.1"/>
</dbReference>
<dbReference type="Pfam" id="PF09739">
    <property type="entry name" value="MCM_bind"/>
    <property type="match status" value="4"/>
</dbReference>
<reference evidence="5" key="3">
    <citation type="submission" date="2014-05" db="EMBL/GenBank/DDBJ databases">
        <authorList>
            <person name="Aslett M.A."/>
            <person name="De Silva N."/>
        </authorList>
    </citation>
    <scope>NUCLEOTIDE SEQUENCE</scope>
    <source>
        <strain evidence="5">17X</strain>
    </source>
</reference>
<reference evidence="5" key="4">
    <citation type="submission" date="2019-05" db="EMBL/GenBank/DDBJ databases">
        <authorList>
            <consortium name="Pathogen Informatics"/>
        </authorList>
    </citation>
    <scope>NUCLEOTIDE SEQUENCE</scope>
    <source>
        <strain evidence="5">17X</strain>
    </source>
</reference>
<proteinExistence type="predicted"/>
<feature type="region of interest" description="Disordered" evidence="3">
    <location>
        <begin position="347"/>
        <end position="367"/>
    </location>
</feature>
<dbReference type="KEGG" id="pyo:PY17X_1032900"/>
<reference evidence="4" key="2">
    <citation type="submission" date="2014-05" db="EMBL/GenBank/DDBJ databases">
        <authorList>
            <person name="Aslett A.Martin."/>
            <person name="De Silva Nishadi"/>
        </authorList>
    </citation>
    <scope>NUCLEOTIDE SEQUENCE</scope>
    <source>
        <strain evidence="4">YM</strain>
    </source>
</reference>